<feature type="chain" id="PRO_5034379967" evidence="2">
    <location>
        <begin position="30"/>
        <end position="357"/>
    </location>
</feature>
<keyword evidence="1" id="KW-1133">Transmembrane helix</keyword>
<evidence type="ECO:0000313" key="4">
    <source>
        <dbReference type="Proteomes" id="UP000624404"/>
    </source>
</evidence>
<reference evidence="3" key="1">
    <citation type="submission" date="2020-10" db="EMBL/GenBank/DDBJ databases">
        <authorList>
            <person name="Kusch S."/>
        </authorList>
    </citation>
    <scope>NUCLEOTIDE SEQUENCE</scope>
    <source>
        <strain evidence="3">SwB9</strain>
    </source>
</reference>
<keyword evidence="2" id="KW-0732">Signal</keyword>
<comment type="caution">
    <text evidence="3">The sequence shown here is derived from an EMBL/GenBank/DDBJ whole genome shotgun (WGS) entry which is preliminary data.</text>
</comment>
<sequence length="357" mass="38369">MRTHSSLLTLRLGLGLGLGFLTLIQPTFGHGNGNEELVGSGSGDLDEERLPLPSYHFGAGIMVECMERDVNTGEHVQLDDNSLKYIPFPKCNETGKPLELKYGVEEELNCTIPLITDPFFHLLEFYIHSDAPLSCRLPSRPAPTVHHINSYPNYKQEYIPLTFALSGTLQLSHLHISTHLNVLLHSVPKHHLQKHDSGVIDSGVAYSTSPLSHITGPAALTKKLIIGDELPLRLSVRWFPTPLLPRENGKVEWNGLGGHVGWVTIGYIILAFGAGATVMGAYMVGWEVPRRMKGWSGRLARAGGLSGGVGKSLGGATPLGYGIKGNGNGNAYVNGGTVGNGWGFVGGGTVGRDGKRD</sequence>
<evidence type="ECO:0000256" key="2">
    <source>
        <dbReference type="SAM" id="SignalP"/>
    </source>
</evidence>
<dbReference type="EMBL" id="CAJHIA010000036">
    <property type="protein sequence ID" value="CAD6453257.1"/>
    <property type="molecule type" value="Genomic_DNA"/>
</dbReference>
<dbReference type="PANTHER" id="PTHR40368">
    <property type="entry name" value="YALI0F14399P"/>
    <property type="match status" value="1"/>
</dbReference>
<dbReference type="PANTHER" id="PTHR40368:SF1">
    <property type="entry name" value="YALI0F14399P"/>
    <property type="match status" value="1"/>
</dbReference>
<evidence type="ECO:0000313" key="3">
    <source>
        <dbReference type="EMBL" id="CAD6453257.1"/>
    </source>
</evidence>
<keyword evidence="1" id="KW-0812">Transmembrane</keyword>
<gene>
    <name evidence="3" type="ORF">SCLTRI_LOCUS9906</name>
</gene>
<dbReference type="Proteomes" id="UP000624404">
    <property type="component" value="Unassembled WGS sequence"/>
</dbReference>
<proteinExistence type="predicted"/>
<accession>A0A8H2W5S5</accession>
<organism evidence="3 4">
    <name type="scientific">Sclerotinia trifoliorum</name>
    <dbReference type="NCBI Taxonomy" id="28548"/>
    <lineage>
        <taxon>Eukaryota</taxon>
        <taxon>Fungi</taxon>
        <taxon>Dikarya</taxon>
        <taxon>Ascomycota</taxon>
        <taxon>Pezizomycotina</taxon>
        <taxon>Leotiomycetes</taxon>
        <taxon>Helotiales</taxon>
        <taxon>Sclerotiniaceae</taxon>
        <taxon>Sclerotinia</taxon>
    </lineage>
</organism>
<name>A0A8H2W5S5_9HELO</name>
<dbReference type="AlphaFoldDB" id="A0A8H2W5S5"/>
<feature type="transmembrane region" description="Helical" evidence="1">
    <location>
        <begin position="260"/>
        <end position="284"/>
    </location>
</feature>
<feature type="signal peptide" evidence="2">
    <location>
        <begin position="1"/>
        <end position="29"/>
    </location>
</feature>
<keyword evidence="4" id="KW-1185">Reference proteome</keyword>
<protein>
    <submittedName>
        <fullName evidence="3">01ed012c-2e4f-48c3-ba29-14589440c2d7</fullName>
    </submittedName>
</protein>
<dbReference type="OrthoDB" id="18530at2759"/>
<keyword evidence="1" id="KW-0472">Membrane</keyword>
<evidence type="ECO:0000256" key="1">
    <source>
        <dbReference type="SAM" id="Phobius"/>
    </source>
</evidence>